<proteinExistence type="predicted"/>
<sequence length="159" mass="15864">MAPQMDVTDEAKANETTTSEAPTSTTEAPTTATEVPSSTSPTSTTLTPPATTTPETIPTTTESTTAPTTAPTTAQTTTGSIPTTTTTASHKAAGQIDLGDGLSAKLVDDKVVVFDDGAEQCSASVAGAANIADRGDGKLAVTDSDGKVHYVDSANCAIS</sequence>
<feature type="compositionally biased region" description="Low complexity" evidence="1">
    <location>
        <begin position="16"/>
        <end position="89"/>
    </location>
</feature>
<name>A0ABW9FF81_9NOCA</name>
<reference evidence="2 3" key="1">
    <citation type="submission" date="2023-11" db="EMBL/GenBank/DDBJ databases">
        <authorList>
            <person name="Val-Calvo J."/>
            <person name="Scortti M."/>
            <person name="Vazquez-Boland J."/>
        </authorList>
    </citation>
    <scope>NUCLEOTIDE SEQUENCE [LARGE SCALE GENOMIC DNA]</scope>
    <source>
        <strain evidence="2 3">PAM 2766</strain>
    </source>
</reference>
<keyword evidence="3" id="KW-1185">Reference proteome</keyword>
<protein>
    <submittedName>
        <fullName evidence="2">Uncharacterized protein</fullName>
    </submittedName>
</protein>
<evidence type="ECO:0000313" key="3">
    <source>
        <dbReference type="Proteomes" id="UP001629745"/>
    </source>
</evidence>
<accession>A0ABW9FF81</accession>
<comment type="caution">
    <text evidence="2">The sequence shown here is derived from an EMBL/GenBank/DDBJ whole genome shotgun (WGS) entry which is preliminary data.</text>
</comment>
<dbReference type="Proteomes" id="UP001629745">
    <property type="component" value="Unassembled WGS sequence"/>
</dbReference>
<evidence type="ECO:0000313" key="2">
    <source>
        <dbReference type="EMBL" id="MFM1724179.1"/>
    </source>
</evidence>
<evidence type="ECO:0000256" key="1">
    <source>
        <dbReference type="SAM" id="MobiDB-lite"/>
    </source>
</evidence>
<feature type="region of interest" description="Disordered" evidence="1">
    <location>
        <begin position="1"/>
        <end position="92"/>
    </location>
</feature>
<gene>
    <name evidence="2" type="ORF">ABEU20_002756</name>
</gene>
<organism evidence="2 3">
    <name type="scientific">Rhodococcus parequi</name>
    <dbReference type="NCBI Taxonomy" id="3137122"/>
    <lineage>
        <taxon>Bacteria</taxon>
        <taxon>Bacillati</taxon>
        <taxon>Actinomycetota</taxon>
        <taxon>Actinomycetes</taxon>
        <taxon>Mycobacteriales</taxon>
        <taxon>Nocardiaceae</taxon>
        <taxon>Rhodococcus</taxon>
    </lineage>
</organism>
<dbReference type="EMBL" id="JBDLNV010000004">
    <property type="protein sequence ID" value="MFM1724179.1"/>
    <property type="molecule type" value="Genomic_DNA"/>
</dbReference>
<dbReference type="RefSeq" id="WP_420164729.1">
    <property type="nucleotide sequence ID" value="NZ_JBDLNV010000004.1"/>
</dbReference>